<keyword evidence="2" id="KW-1185">Reference proteome</keyword>
<dbReference type="AlphaFoldDB" id="A0AAV9F289"/>
<reference evidence="1" key="1">
    <citation type="journal article" date="2023" name="Nat. Commun.">
        <title>Diploid and tetraploid genomes of Acorus and the evolution of monocots.</title>
        <authorList>
            <person name="Ma L."/>
            <person name="Liu K.W."/>
            <person name="Li Z."/>
            <person name="Hsiao Y.Y."/>
            <person name="Qi Y."/>
            <person name="Fu T."/>
            <person name="Tang G.D."/>
            <person name="Zhang D."/>
            <person name="Sun W.H."/>
            <person name="Liu D.K."/>
            <person name="Li Y."/>
            <person name="Chen G.Z."/>
            <person name="Liu X.D."/>
            <person name="Liao X.Y."/>
            <person name="Jiang Y.T."/>
            <person name="Yu X."/>
            <person name="Hao Y."/>
            <person name="Huang J."/>
            <person name="Zhao X.W."/>
            <person name="Ke S."/>
            <person name="Chen Y.Y."/>
            <person name="Wu W.L."/>
            <person name="Hsu J.L."/>
            <person name="Lin Y.F."/>
            <person name="Huang M.D."/>
            <person name="Li C.Y."/>
            <person name="Huang L."/>
            <person name="Wang Z.W."/>
            <person name="Zhao X."/>
            <person name="Zhong W.Y."/>
            <person name="Peng D.H."/>
            <person name="Ahmad S."/>
            <person name="Lan S."/>
            <person name="Zhang J.S."/>
            <person name="Tsai W.C."/>
            <person name="Van de Peer Y."/>
            <person name="Liu Z.J."/>
        </authorList>
    </citation>
    <scope>NUCLEOTIDE SEQUENCE</scope>
    <source>
        <strain evidence="1">CP</strain>
    </source>
</reference>
<evidence type="ECO:0000313" key="2">
    <source>
        <dbReference type="Proteomes" id="UP001180020"/>
    </source>
</evidence>
<name>A0AAV9F289_ACOCL</name>
<proteinExistence type="predicted"/>
<dbReference type="Proteomes" id="UP001180020">
    <property type="component" value="Unassembled WGS sequence"/>
</dbReference>
<dbReference type="EMBL" id="JAUJYO010000004">
    <property type="protein sequence ID" value="KAK1319744.1"/>
    <property type="molecule type" value="Genomic_DNA"/>
</dbReference>
<sequence>MAAKKLTKTNVNRHHRRLQLLKAAVEGFMREELREEERREVMGLKSKGLGVIIYDSLFEGGWTEVVEAYGVRPEDVDAKELVANVWSFRRRDGGGGEEEGVGNLLFAGDVVACGGGRVG</sequence>
<gene>
    <name evidence="1" type="ORF">QJS10_CPB04g00233</name>
</gene>
<protein>
    <submittedName>
        <fullName evidence="1">Uncharacterized protein</fullName>
    </submittedName>
</protein>
<reference evidence="1" key="2">
    <citation type="submission" date="2023-06" db="EMBL/GenBank/DDBJ databases">
        <authorList>
            <person name="Ma L."/>
            <person name="Liu K.-W."/>
            <person name="Li Z."/>
            <person name="Hsiao Y.-Y."/>
            <person name="Qi Y."/>
            <person name="Fu T."/>
            <person name="Tang G."/>
            <person name="Zhang D."/>
            <person name="Sun W.-H."/>
            <person name="Liu D.-K."/>
            <person name="Li Y."/>
            <person name="Chen G.-Z."/>
            <person name="Liu X.-D."/>
            <person name="Liao X.-Y."/>
            <person name="Jiang Y.-T."/>
            <person name="Yu X."/>
            <person name="Hao Y."/>
            <person name="Huang J."/>
            <person name="Zhao X.-W."/>
            <person name="Ke S."/>
            <person name="Chen Y.-Y."/>
            <person name="Wu W.-L."/>
            <person name="Hsu J.-L."/>
            <person name="Lin Y.-F."/>
            <person name="Huang M.-D."/>
            <person name="Li C.-Y."/>
            <person name="Huang L."/>
            <person name="Wang Z.-W."/>
            <person name="Zhao X."/>
            <person name="Zhong W.-Y."/>
            <person name="Peng D.-H."/>
            <person name="Ahmad S."/>
            <person name="Lan S."/>
            <person name="Zhang J.-S."/>
            <person name="Tsai W.-C."/>
            <person name="Van De Peer Y."/>
            <person name="Liu Z.-J."/>
        </authorList>
    </citation>
    <scope>NUCLEOTIDE SEQUENCE</scope>
    <source>
        <strain evidence="1">CP</strain>
        <tissue evidence="1">Leaves</tissue>
    </source>
</reference>
<evidence type="ECO:0000313" key="1">
    <source>
        <dbReference type="EMBL" id="KAK1319744.1"/>
    </source>
</evidence>
<comment type="caution">
    <text evidence="1">The sequence shown here is derived from an EMBL/GenBank/DDBJ whole genome shotgun (WGS) entry which is preliminary data.</text>
</comment>
<accession>A0AAV9F289</accession>
<organism evidence="1 2">
    <name type="scientific">Acorus calamus</name>
    <name type="common">Sweet flag</name>
    <dbReference type="NCBI Taxonomy" id="4465"/>
    <lineage>
        <taxon>Eukaryota</taxon>
        <taxon>Viridiplantae</taxon>
        <taxon>Streptophyta</taxon>
        <taxon>Embryophyta</taxon>
        <taxon>Tracheophyta</taxon>
        <taxon>Spermatophyta</taxon>
        <taxon>Magnoliopsida</taxon>
        <taxon>Liliopsida</taxon>
        <taxon>Acoraceae</taxon>
        <taxon>Acorus</taxon>
    </lineage>
</organism>